<dbReference type="GO" id="GO:1904047">
    <property type="term" value="F:S-adenosyl-L-methionine binding"/>
    <property type="evidence" value="ECO:0007669"/>
    <property type="project" value="TreeGrafter"/>
</dbReference>
<dbReference type="InterPro" id="IPR002052">
    <property type="entry name" value="DNA_methylase_N6_adenine_CS"/>
</dbReference>
<dbReference type="GO" id="GO:0043565">
    <property type="term" value="F:sequence-specific DNA binding"/>
    <property type="evidence" value="ECO:0007669"/>
    <property type="project" value="TreeGrafter"/>
</dbReference>
<dbReference type="RefSeq" id="WP_147881772.1">
    <property type="nucleotide sequence ID" value="NZ_VOUQ01000007.1"/>
</dbReference>
<comment type="catalytic activity">
    <reaction evidence="6 8">
        <text>a 2'-deoxyadenosine in DNA + S-adenosyl-L-methionine = an N(6)-methyl-2'-deoxyadenosine in DNA + S-adenosyl-L-homocysteine + H(+)</text>
        <dbReference type="Rhea" id="RHEA:15197"/>
        <dbReference type="Rhea" id="RHEA-COMP:12418"/>
        <dbReference type="Rhea" id="RHEA-COMP:12419"/>
        <dbReference type="ChEBI" id="CHEBI:15378"/>
        <dbReference type="ChEBI" id="CHEBI:57856"/>
        <dbReference type="ChEBI" id="CHEBI:59789"/>
        <dbReference type="ChEBI" id="CHEBI:90615"/>
        <dbReference type="ChEBI" id="CHEBI:90616"/>
        <dbReference type="EC" id="2.1.1.72"/>
    </reaction>
</comment>
<dbReference type="AlphaFoldDB" id="A0A5C7C8H8"/>
<dbReference type="PANTHER" id="PTHR30481:SF3">
    <property type="entry name" value="DNA ADENINE METHYLASE"/>
    <property type="match status" value="1"/>
</dbReference>
<keyword evidence="5 8" id="KW-0949">S-adenosyl-L-methionine</keyword>
<dbReference type="EC" id="2.1.1.72" evidence="2 8"/>
<dbReference type="Gene3D" id="1.10.1020.10">
    <property type="entry name" value="Adenine-specific Methyltransferase, Domain 2"/>
    <property type="match status" value="1"/>
</dbReference>
<dbReference type="InterPro" id="IPR012263">
    <property type="entry name" value="M_m6A_EcoRV"/>
</dbReference>
<dbReference type="GO" id="GO:0006298">
    <property type="term" value="P:mismatch repair"/>
    <property type="evidence" value="ECO:0007669"/>
    <property type="project" value="TreeGrafter"/>
</dbReference>
<dbReference type="PIRSF" id="PIRSF000398">
    <property type="entry name" value="M_m6A_EcoRV"/>
    <property type="match status" value="1"/>
</dbReference>
<dbReference type="PROSITE" id="PS00092">
    <property type="entry name" value="N6_MTASE"/>
    <property type="match status" value="1"/>
</dbReference>
<evidence type="ECO:0000256" key="4">
    <source>
        <dbReference type="ARBA" id="ARBA00022679"/>
    </source>
</evidence>
<reference evidence="9 10" key="1">
    <citation type="submission" date="2019-07" db="EMBL/GenBank/DDBJ databases">
        <title>Serratia strains were isolated from fresh produce.</title>
        <authorList>
            <person name="Cho G.-S."/>
            <person name="Stein M."/>
            <person name="Lee W."/>
            <person name="Suh S.H."/>
            <person name="Franz C.M.A.P."/>
        </authorList>
    </citation>
    <scope>NUCLEOTIDE SEQUENCE [LARGE SCALE GENOMIC DNA]</scope>
    <source>
        <strain evidence="9 10">S16</strain>
    </source>
</reference>
<feature type="binding site" evidence="7">
    <location>
        <position position="178"/>
    </location>
    <ligand>
        <name>S-adenosyl-L-methionine</name>
        <dbReference type="ChEBI" id="CHEBI:59789"/>
    </ligand>
</feature>
<sequence>MIRSPLKWAGSKARIMDTLRQHLPTGNRLIEPFAGSASVFLNTDYHSYLLADINPDLIGLFNTLKTNPDDLIDCARLFFKFDNSEVRFRVIRDSFNTNDNEFCRAVMFLYLNRHCYNGLCRYNSNGRFNVPYGKYAAPYFPEEEIRRFAEKAKNTAFLCLDFEETIEMAGAGDVVYCDPPYIPISDTANFTKYHTAGFTPEDHSRMIAALHAAAARGCLVVVSNAAIAEDVYRYSGFIVHQITAPRSVSCKGSQRKAAREIIATLEAAS</sequence>
<dbReference type="NCBIfam" id="TIGR00571">
    <property type="entry name" value="dam"/>
    <property type="match status" value="1"/>
</dbReference>
<keyword evidence="4 8" id="KW-0808">Transferase</keyword>
<evidence type="ECO:0000256" key="6">
    <source>
        <dbReference type="ARBA" id="ARBA00047942"/>
    </source>
</evidence>
<dbReference type="Proteomes" id="UP000321126">
    <property type="component" value="Unassembled WGS sequence"/>
</dbReference>
<evidence type="ECO:0000256" key="5">
    <source>
        <dbReference type="ARBA" id="ARBA00022691"/>
    </source>
</evidence>
<evidence type="ECO:0000256" key="2">
    <source>
        <dbReference type="ARBA" id="ARBA00011900"/>
    </source>
</evidence>
<comment type="similarity">
    <text evidence="1 8">Belongs to the N(4)/N(6)-methyltransferase family.</text>
</comment>
<dbReference type="SUPFAM" id="SSF53335">
    <property type="entry name" value="S-adenosyl-L-methionine-dependent methyltransferases"/>
    <property type="match status" value="1"/>
</dbReference>
<feature type="binding site" evidence="7">
    <location>
        <position position="12"/>
    </location>
    <ligand>
        <name>S-adenosyl-L-methionine</name>
        <dbReference type="ChEBI" id="CHEBI:59789"/>
    </ligand>
</feature>
<proteinExistence type="inferred from homology"/>
<comment type="caution">
    <text evidence="9">The sequence shown here is derived from an EMBL/GenBank/DDBJ whole genome shotgun (WGS) entry which is preliminary data.</text>
</comment>
<evidence type="ECO:0000256" key="3">
    <source>
        <dbReference type="ARBA" id="ARBA00022603"/>
    </source>
</evidence>
<dbReference type="InterPro" id="IPR023095">
    <property type="entry name" value="Ade_MeTrfase_dom_2"/>
</dbReference>
<evidence type="ECO:0000313" key="9">
    <source>
        <dbReference type="EMBL" id="TXE33231.1"/>
    </source>
</evidence>
<dbReference type="Pfam" id="PF02086">
    <property type="entry name" value="MethyltransfD12"/>
    <property type="match status" value="1"/>
</dbReference>
<dbReference type="PANTHER" id="PTHR30481">
    <property type="entry name" value="DNA ADENINE METHYLASE"/>
    <property type="match status" value="1"/>
</dbReference>
<dbReference type="GO" id="GO:0032259">
    <property type="term" value="P:methylation"/>
    <property type="evidence" value="ECO:0007669"/>
    <property type="project" value="UniProtKB-KW"/>
</dbReference>
<dbReference type="InterPro" id="IPR029063">
    <property type="entry name" value="SAM-dependent_MTases_sf"/>
</dbReference>
<evidence type="ECO:0000256" key="1">
    <source>
        <dbReference type="ARBA" id="ARBA00006594"/>
    </source>
</evidence>
<feature type="binding site" evidence="7">
    <location>
        <position position="52"/>
    </location>
    <ligand>
        <name>S-adenosyl-L-methionine</name>
        <dbReference type="ChEBI" id="CHEBI:59789"/>
    </ligand>
</feature>
<dbReference type="PRINTS" id="PR00505">
    <property type="entry name" value="D12N6MTFRASE"/>
</dbReference>
<dbReference type="GO" id="GO:0009307">
    <property type="term" value="P:DNA restriction-modification system"/>
    <property type="evidence" value="ECO:0007669"/>
    <property type="project" value="InterPro"/>
</dbReference>
<dbReference type="GO" id="GO:0009007">
    <property type="term" value="F:site-specific DNA-methyltransferase (adenine-specific) activity"/>
    <property type="evidence" value="ECO:0007669"/>
    <property type="project" value="UniProtKB-UniRule"/>
</dbReference>
<feature type="binding site" evidence="7">
    <location>
        <position position="8"/>
    </location>
    <ligand>
        <name>S-adenosyl-L-methionine</name>
        <dbReference type="ChEBI" id="CHEBI:59789"/>
    </ligand>
</feature>
<name>A0A5C7C8H8_SERMA</name>
<dbReference type="EMBL" id="VOUQ01000007">
    <property type="protein sequence ID" value="TXE33231.1"/>
    <property type="molecule type" value="Genomic_DNA"/>
</dbReference>
<organism evidence="9 10">
    <name type="scientific">Serratia marcescens</name>
    <dbReference type="NCBI Taxonomy" id="615"/>
    <lineage>
        <taxon>Bacteria</taxon>
        <taxon>Pseudomonadati</taxon>
        <taxon>Pseudomonadota</taxon>
        <taxon>Gammaproteobacteria</taxon>
        <taxon>Enterobacterales</taxon>
        <taxon>Yersiniaceae</taxon>
        <taxon>Serratia</taxon>
    </lineage>
</organism>
<dbReference type="InterPro" id="IPR012327">
    <property type="entry name" value="MeTrfase_D12"/>
</dbReference>
<dbReference type="Gene3D" id="3.40.50.150">
    <property type="entry name" value="Vaccinia Virus protein VP39"/>
    <property type="match status" value="1"/>
</dbReference>
<evidence type="ECO:0000313" key="10">
    <source>
        <dbReference type="Proteomes" id="UP000321126"/>
    </source>
</evidence>
<protein>
    <recommendedName>
        <fullName evidence="2 8">Site-specific DNA-methyltransferase (adenine-specific)</fullName>
        <ecNumber evidence="2 8">2.1.1.72</ecNumber>
    </recommendedName>
</protein>
<accession>A0A5C7C8H8</accession>
<evidence type="ECO:0000256" key="8">
    <source>
        <dbReference type="RuleBase" id="RU361257"/>
    </source>
</evidence>
<gene>
    <name evidence="9" type="ORF">FOT62_13730</name>
</gene>
<evidence type="ECO:0000256" key="7">
    <source>
        <dbReference type="PIRSR" id="PIRSR000398-1"/>
    </source>
</evidence>
<keyword evidence="3 8" id="KW-0489">Methyltransferase</keyword>